<dbReference type="SUPFAM" id="SSF53671">
    <property type="entry name" value="Aspartate/ornithine carbamoyltransferase"/>
    <property type="match status" value="1"/>
</dbReference>
<protein>
    <submittedName>
        <fullName evidence="2">Uncharacterized protein</fullName>
    </submittedName>
</protein>
<dbReference type="Proteomes" id="UP000485058">
    <property type="component" value="Unassembled WGS sequence"/>
</dbReference>
<reference evidence="2 3" key="1">
    <citation type="submission" date="2020-02" db="EMBL/GenBank/DDBJ databases">
        <title>Draft genome sequence of Haematococcus lacustris strain NIES-144.</title>
        <authorList>
            <person name="Morimoto D."/>
            <person name="Nakagawa S."/>
            <person name="Yoshida T."/>
            <person name="Sawayama S."/>
        </authorList>
    </citation>
    <scope>NUCLEOTIDE SEQUENCE [LARGE SCALE GENOMIC DNA]</scope>
    <source>
        <strain evidence="2 3">NIES-144</strain>
    </source>
</reference>
<dbReference type="Gene3D" id="3.40.50.1370">
    <property type="entry name" value="Aspartate/ornithine carbamoyltransferase"/>
    <property type="match status" value="1"/>
</dbReference>
<dbReference type="AlphaFoldDB" id="A0A6A0A9W9"/>
<feature type="non-terminal residue" evidence="2">
    <location>
        <position position="56"/>
    </location>
</feature>
<gene>
    <name evidence="2" type="ORF">HaLaN_27845</name>
</gene>
<evidence type="ECO:0000313" key="2">
    <source>
        <dbReference type="EMBL" id="GFH29213.1"/>
    </source>
</evidence>
<dbReference type="GO" id="GO:0016743">
    <property type="term" value="F:carboxyl- or carbamoyltransferase activity"/>
    <property type="evidence" value="ECO:0007669"/>
    <property type="project" value="InterPro"/>
</dbReference>
<dbReference type="EMBL" id="BLLF01004240">
    <property type="protein sequence ID" value="GFH29213.1"/>
    <property type="molecule type" value="Genomic_DNA"/>
</dbReference>
<organism evidence="2 3">
    <name type="scientific">Haematococcus lacustris</name>
    <name type="common">Green alga</name>
    <name type="synonym">Haematococcus pluvialis</name>
    <dbReference type="NCBI Taxonomy" id="44745"/>
    <lineage>
        <taxon>Eukaryota</taxon>
        <taxon>Viridiplantae</taxon>
        <taxon>Chlorophyta</taxon>
        <taxon>core chlorophytes</taxon>
        <taxon>Chlorophyceae</taxon>
        <taxon>CS clade</taxon>
        <taxon>Chlamydomonadales</taxon>
        <taxon>Haematococcaceae</taxon>
        <taxon>Haematococcus</taxon>
    </lineage>
</organism>
<dbReference type="InterPro" id="IPR036901">
    <property type="entry name" value="Asp/Orn_carbamoylTrfase_sf"/>
</dbReference>
<keyword evidence="1" id="KW-0808">Transferase</keyword>
<dbReference type="GO" id="GO:0016597">
    <property type="term" value="F:amino acid binding"/>
    <property type="evidence" value="ECO:0007669"/>
    <property type="project" value="InterPro"/>
</dbReference>
<name>A0A6A0A9W9_HAELA</name>
<evidence type="ECO:0000256" key="1">
    <source>
        <dbReference type="ARBA" id="ARBA00022679"/>
    </source>
</evidence>
<comment type="caution">
    <text evidence="2">The sequence shown here is derived from an EMBL/GenBank/DDBJ whole genome shotgun (WGS) entry which is preliminary data.</text>
</comment>
<sequence length="56" mass="6503">VYFVAPPVVAMKEDIKTFLTQRGVAWKEVEDLAEVAAEVDVLYQTRIQKERFTNMQ</sequence>
<keyword evidence="3" id="KW-1185">Reference proteome</keyword>
<dbReference type="GO" id="GO:0006520">
    <property type="term" value="P:amino acid metabolic process"/>
    <property type="evidence" value="ECO:0007669"/>
    <property type="project" value="InterPro"/>
</dbReference>
<proteinExistence type="predicted"/>
<accession>A0A6A0A9W9</accession>
<feature type="non-terminal residue" evidence="2">
    <location>
        <position position="1"/>
    </location>
</feature>
<evidence type="ECO:0000313" key="3">
    <source>
        <dbReference type="Proteomes" id="UP000485058"/>
    </source>
</evidence>